<sequence>MEDRLYLKNKKRIVIKIGSSSLIHEETGGLDYIKLEKLVRIISDLKNQDKDVVLVSSGAIGVGSKSLGLQKKPKTTSLRQACAAVGQGQLMMVYQRLFYEYHQIAAQVLLTFDVITSQERRHNAVNTFNELLQMDVIPVVNENDTVAIEEVDINFGDNDTLSAIVANMINADLLLLLTDIDGLYTDDPRNNPDATLIPVVERIDDKIKAMAKGAGSGYGTGGMTTKISAAKIAANSGADMLILSGDDIGNLGRALNGESVGTLFKAYKEPNFDVVRYITHKEYLQ</sequence>
<evidence type="ECO:0000256" key="2">
    <source>
        <dbReference type="ARBA" id="ARBA00022605"/>
    </source>
</evidence>
<accession>A0A8I0AG35</accession>
<evidence type="ECO:0000256" key="4">
    <source>
        <dbReference type="ARBA" id="ARBA00022679"/>
    </source>
</evidence>
<evidence type="ECO:0000256" key="1">
    <source>
        <dbReference type="ARBA" id="ARBA00022490"/>
    </source>
</evidence>
<dbReference type="EC" id="2.7.2.11" evidence="8"/>
<feature type="binding site" evidence="8">
    <location>
        <position position="144"/>
    </location>
    <ligand>
        <name>substrate</name>
    </ligand>
</feature>
<keyword evidence="2 8" id="KW-0028">Amino-acid biosynthesis</keyword>
<evidence type="ECO:0000256" key="5">
    <source>
        <dbReference type="ARBA" id="ARBA00022741"/>
    </source>
</evidence>
<comment type="similarity">
    <text evidence="8">Belongs to the glutamate 5-kinase family.</text>
</comment>
<keyword evidence="7 8" id="KW-0067">ATP-binding</keyword>
<evidence type="ECO:0000256" key="3">
    <source>
        <dbReference type="ARBA" id="ARBA00022650"/>
    </source>
</evidence>
<dbReference type="PANTHER" id="PTHR43654:SF1">
    <property type="entry name" value="ISOPENTENYL PHOSPHATE KINASE"/>
    <property type="match status" value="1"/>
</dbReference>
<dbReference type="Pfam" id="PF00696">
    <property type="entry name" value="AA_kinase"/>
    <property type="match status" value="1"/>
</dbReference>
<proteinExistence type="inferred from homology"/>
<feature type="binding site" evidence="8">
    <location>
        <position position="158"/>
    </location>
    <ligand>
        <name>substrate</name>
    </ligand>
</feature>
<comment type="caution">
    <text evidence="10">The sequence shown here is derived from an EMBL/GenBank/DDBJ whole genome shotgun (WGS) entry which is preliminary data.</text>
</comment>
<evidence type="ECO:0000256" key="8">
    <source>
        <dbReference type="HAMAP-Rule" id="MF_00456"/>
    </source>
</evidence>
<dbReference type="InterPro" id="IPR001048">
    <property type="entry name" value="Asp/Glu/Uridylate_kinase"/>
</dbReference>
<dbReference type="InterPro" id="IPR005715">
    <property type="entry name" value="Glu_5kinase/COase_Synthase"/>
</dbReference>
<feature type="binding site" evidence="8">
    <location>
        <position position="57"/>
    </location>
    <ligand>
        <name>substrate</name>
    </ligand>
</feature>
<dbReference type="GO" id="GO:0055129">
    <property type="term" value="P:L-proline biosynthetic process"/>
    <property type="evidence" value="ECO:0007669"/>
    <property type="project" value="UniProtKB-UniRule"/>
</dbReference>
<dbReference type="InterPro" id="IPR019797">
    <property type="entry name" value="Glutamate_5-kinase_CS"/>
</dbReference>
<keyword evidence="6 8" id="KW-0418">Kinase</keyword>
<evidence type="ECO:0000313" key="11">
    <source>
        <dbReference type="Proteomes" id="UP000615234"/>
    </source>
</evidence>
<dbReference type="HAMAP" id="MF_00456">
    <property type="entry name" value="ProB"/>
    <property type="match status" value="1"/>
</dbReference>
<evidence type="ECO:0000256" key="6">
    <source>
        <dbReference type="ARBA" id="ARBA00022777"/>
    </source>
</evidence>
<dbReference type="InterPro" id="IPR041739">
    <property type="entry name" value="G5K_ProB"/>
</dbReference>
<comment type="function">
    <text evidence="8">Catalyzes the transfer of a phosphate group to glutamate to form L-glutamate 5-phosphate.</text>
</comment>
<gene>
    <name evidence="8 10" type="primary">proB</name>
    <name evidence="10" type="ORF">H8S09_06050</name>
</gene>
<dbReference type="EMBL" id="JACOOX010000003">
    <property type="protein sequence ID" value="MBC5662459.1"/>
    <property type="molecule type" value="Genomic_DNA"/>
</dbReference>
<dbReference type="AlphaFoldDB" id="A0A8I0AG35"/>
<feature type="binding site" evidence="8">
    <location>
        <begin position="220"/>
        <end position="226"/>
    </location>
    <ligand>
        <name>ATP</name>
        <dbReference type="ChEBI" id="CHEBI:30616"/>
    </ligand>
</feature>
<dbReference type="Proteomes" id="UP000615234">
    <property type="component" value="Unassembled WGS sequence"/>
</dbReference>
<evidence type="ECO:0000259" key="9">
    <source>
        <dbReference type="Pfam" id="PF00696"/>
    </source>
</evidence>
<comment type="pathway">
    <text evidence="8">Amino-acid biosynthesis; L-proline biosynthesis; L-glutamate 5-semialdehyde from L-glutamate: step 1/2.</text>
</comment>
<keyword evidence="3 8" id="KW-0641">Proline biosynthesis</keyword>
<reference evidence="10 11" key="1">
    <citation type="submission" date="2020-08" db="EMBL/GenBank/DDBJ databases">
        <title>Genome public.</title>
        <authorList>
            <person name="Liu C."/>
            <person name="Sun Q."/>
        </authorList>
    </citation>
    <scope>NUCLEOTIDE SEQUENCE [LARGE SCALE GENOMIC DNA]</scope>
    <source>
        <strain evidence="10 11">NSJ-10</strain>
    </source>
</reference>
<dbReference type="GO" id="GO:0004349">
    <property type="term" value="F:glutamate 5-kinase activity"/>
    <property type="evidence" value="ECO:0007669"/>
    <property type="project" value="UniProtKB-UniRule"/>
</dbReference>
<organism evidence="10 11">
    <name type="scientific">Coprococcus hominis</name>
    <name type="common">ex Liu et al. 2022</name>
    <dbReference type="NCBI Taxonomy" id="2763039"/>
    <lineage>
        <taxon>Bacteria</taxon>
        <taxon>Bacillati</taxon>
        <taxon>Bacillota</taxon>
        <taxon>Clostridia</taxon>
        <taxon>Lachnospirales</taxon>
        <taxon>Lachnospiraceae</taxon>
        <taxon>Coprococcus</taxon>
    </lineage>
</organism>
<feature type="binding site" evidence="8">
    <location>
        <position position="16"/>
    </location>
    <ligand>
        <name>ATP</name>
        <dbReference type="ChEBI" id="CHEBI:30616"/>
    </ligand>
</feature>
<dbReference type="RefSeq" id="WP_008400827.1">
    <property type="nucleotide sequence ID" value="NZ_JACOOX010000003.1"/>
</dbReference>
<evidence type="ECO:0000256" key="7">
    <source>
        <dbReference type="ARBA" id="ARBA00022840"/>
    </source>
</evidence>
<dbReference type="GO" id="GO:0005829">
    <property type="term" value="C:cytosol"/>
    <property type="evidence" value="ECO:0007669"/>
    <property type="project" value="TreeGrafter"/>
</dbReference>
<comment type="subcellular location">
    <subcellularLocation>
        <location evidence="8">Cytoplasm</location>
    </subcellularLocation>
</comment>
<keyword evidence="1 8" id="KW-0963">Cytoplasm</keyword>
<dbReference type="PRINTS" id="PR00474">
    <property type="entry name" value="GLU5KINASE"/>
</dbReference>
<feature type="domain" description="Aspartate/glutamate/uridylate kinase" evidence="9">
    <location>
        <begin position="11"/>
        <end position="243"/>
    </location>
</feature>
<keyword evidence="11" id="KW-1185">Reference proteome</keyword>
<dbReference type="SUPFAM" id="SSF53633">
    <property type="entry name" value="Carbamate kinase-like"/>
    <property type="match status" value="1"/>
</dbReference>
<keyword evidence="5 8" id="KW-0547">Nucleotide-binding</keyword>
<dbReference type="PROSITE" id="PS00902">
    <property type="entry name" value="GLUTAMATE_5_KINASE"/>
    <property type="match status" value="1"/>
</dbReference>
<feature type="binding site" evidence="8">
    <location>
        <begin position="178"/>
        <end position="179"/>
    </location>
    <ligand>
        <name>ATP</name>
        <dbReference type="ChEBI" id="CHEBI:30616"/>
    </ligand>
</feature>
<dbReference type="GO" id="GO:0005524">
    <property type="term" value="F:ATP binding"/>
    <property type="evidence" value="ECO:0007669"/>
    <property type="project" value="UniProtKB-KW"/>
</dbReference>
<dbReference type="Gene3D" id="3.40.1160.10">
    <property type="entry name" value="Acetylglutamate kinase-like"/>
    <property type="match status" value="1"/>
</dbReference>
<dbReference type="UniPathway" id="UPA00098">
    <property type="reaction ID" value="UER00359"/>
</dbReference>
<protein>
    <recommendedName>
        <fullName evidence="8">Glutamate 5-kinase</fullName>
        <ecNumber evidence="8">2.7.2.11</ecNumber>
    </recommendedName>
    <alternativeName>
        <fullName evidence="8">Gamma-glutamyl kinase</fullName>
        <shortName evidence="8">GK</shortName>
    </alternativeName>
</protein>
<dbReference type="InterPro" id="IPR036393">
    <property type="entry name" value="AceGlu_kinase-like_sf"/>
</dbReference>
<name>A0A8I0AG35_9FIRM</name>
<comment type="catalytic activity">
    <reaction evidence="8">
        <text>L-glutamate + ATP = L-glutamyl 5-phosphate + ADP</text>
        <dbReference type="Rhea" id="RHEA:14877"/>
        <dbReference type="ChEBI" id="CHEBI:29985"/>
        <dbReference type="ChEBI" id="CHEBI:30616"/>
        <dbReference type="ChEBI" id="CHEBI:58274"/>
        <dbReference type="ChEBI" id="CHEBI:456216"/>
        <dbReference type="EC" id="2.7.2.11"/>
    </reaction>
</comment>
<dbReference type="InterPro" id="IPR001057">
    <property type="entry name" value="Glu/AcGlu_kinase"/>
</dbReference>
<dbReference type="InterPro" id="IPR011529">
    <property type="entry name" value="Glu_5kinase"/>
</dbReference>
<evidence type="ECO:0000313" key="10">
    <source>
        <dbReference type="EMBL" id="MBC5662459.1"/>
    </source>
</evidence>
<dbReference type="NCBIfam" id="TIGR01027">
    <property type="entry name" value="proB"/>
    <property type="match status" value="1"/>
</dbReference>
<dbReference type="CDD" id="cd04242">
    <property type="entry name" value="AAK_G5K_ProB"/>
    <property type="match status" value="1"/>
</dbReference>
<keyword evidence="4 8" id="KW-0808">Transferase</keyword>
<dbReference type="PANTHER" id="PTHR43654">
    <property type="entry name" value="GLUTAMATE 5-KINASE"/>
    <property type="match status" value="1"/>
</dbReference>
<dbReference type="FunFam" id="3.40.1160.10:FF:000018">
    <property type="entry name" value="Glutamate 5-kinase"/>
    <property type="match status" value="1"/>
</dbReference>
<dbReference type="PIRSF" id="PIRSF000729">
    <property type="entry name" value="GK"/>
    <property type="match status" value="1"/>
</dbReference>